<gene>
    <name evidence="1" type="ORF">F5148DRAFT_416054</name>
</gene>
<accession>A0ACC0TZQ2</accession>
<proteinExistence type="predicted"/>
<comment type="caution">
    <text evidence="1">The sequence shown here is derived from an EMBL/GenBank/DDBJ whole genome shotgun (WGS) entry which is preliminary data.</text>
</comment>
<name>A0ACC0TZQ2_9AGAM</name>
<keyword evidence="2" id="KW-1185">Reference proteome</keyword>
<reference evidence="1" key="1">
    <citation type="submission" date="2021-03" db="EMBL/GenBank/DDBJ databases">
        <title>Evolutionary priming and transition to the ectomycorrhizal habit in an iconic lineage of mushroom-forming fungi: is preadaptation a requirement?</title>
        <authorList>
            <consortium name="DOE Joint Genome Institute"/>
            <person name="Looney B.P."/>
            <person name="Miyauchi S."/>
            <person name="Morin E."/>
            <person name="Drula E."/>
            <person name="Courty P.E."/>
            <person name="Chicoki N."/>
            <person name="Fauchery L."/>
            <person name="Kohler A."/>
            <person name="Kuo A."/>
            <person name="LaButti K."/>
            <person name="Pangilinan J."/>
            <person name="Lipzen A."/>
            <person name="Riley R."/>
            <person name="Andreopoulos W."/>
            <person name="He G."/>
            <person name="Johnson J."/>
            <person name="Barry K.W."/>
            <person name="Grigoriev I.V."/>
            <person name="Nagy L."/>
            <person name="Hibbett D."/>
            <person name="Henrissat B."/>
            <person name="Matheny P.B."/>
            <person name="Labbe J."/>
            <person name="Martin A.F."/>
        </authorList>
    </citation>
    <scope>NUCLEOTIDE SEQUENCE</scope>
    <source>
        <strain evidence="1">BPL698</strain>
    </source>
</reference>
<evidence type="ECO:0000313" key="2">
    <source>
        <dbReference type="Proteomes" id="UP001207468"/>
    </source>
</evidence>
<dbReference type="EMBL" id="JAGFNK010000267">
    <property type="protein sequence ID" value="KAI9454808.1"/>
    <property type="molecule type" value="Genomic_DNA"/>
</dbReference>
<organism evidence="1 2">
    <name type="scientific">Russula earlei</name>
    <dbReference type="NCBI Taxonomy" id="71964"/>
    <lineage>
        <taxon>Eukaryota</taxon>
        <taxon>Fungi</taxon>
        <taxon>Dikarya</taxon>
        <taxon>Basidiomycota</taxon>
        <taxon>Agaricomycotina</taxon>
        <taxon>Agaricomycetes</taxon>
        <taxon>Russulales</taxon>
        <taxon>Russulaceae</taxon>
        <taxon>Russula</taxon>
    </lineage>
</organism>
<sequence>MRSDSDDGDDDCIDHAEELDPNVFHIWDPLQKPVTLQYTTQQLHKMIHEGDIDLDPEYQRAVVWSSPKQMAIIDSLFHNYYIPPVVFAIAKDPVDGVETRLCVDGKQRLTSIQKFFDGQIAYRCPKTKKLWWYTTSTSTRASRAEIPTDEKQLFSQKLITCIEYYNLSPAAEREVFQRVQLGVSLTSAERLQAISSPWANYITHLEKTHLTIDGGLVDHITFDDTRGRAFQNTAQFVYCCAGLPAAQRIPSVPKLEKWLTTPDERPSAAFQDAIANVLSRLWELARSPDLDAPFRRFKAKVAPVEFVYIGVLLYVMRQDYTAEEQSRAMFILRRDIRKSHIDVRFNARVAADCWRIIDAIENGQVDLEPPESDTTPMANGKRKSLDSQQSSTRKAARRGKKTRAG</sequence>
<dbReference type="Proteomes" id="UP001207468">
    <property type="component" value="Unassembled WGS sequence"/>
</dbReference>
<evidence type="ECO:0000313" key="1">
    <source>
        <dbReference type="EMBL" id="KAI9454808.1"/>
    </source>
</evidence>
<protein>
    <submittedName>
        <fullName evidence="1">Uncharacterized protein</fullName>
    </submittedName>
</protein>